<gene>
    <name evidence="2" type="ORF">ACFFQA_37265</name>
</gene>
<proteinExistence type="predicted"/>
<name>A0ABV6A8W6_9PSEU</name>
<sequence length="332" mass="36024">MSHQQATAAGAAFVHQACFYGSNDEFLAMAVPFVEDGLARNEPVLAAVTAANIDVLNEALGSCADDVEYADTAYFGRRPPQRVASFDRYWKRRSTPAAEHVRILAEPVWFGRSRQEVVEWKRLESGLNSILAATNIWMICPYDTRVVDPAIIADARRTHPAHVQGHAAHTCPEFVEPQEFAARCDADPLPPPPARAAALPFTGDLRSVREFATTQADVLGLTGGAISLWTVAVGEIAGYVASHGSGRAAVRVWAHRGNLVCEVHDPGGRLPDRFLGYRPPAVEPEPGDELWFPFQVCEHVDIRSGAAGYTVRLHFPGPRSEQTLLAAIGSPG</sequence>
<dbReference type="NCBIfam" id="NF041045">
    <property type="entry name" value="RsbA_anti_sig"/>
    <property type="match status" value="1"/>
</dbReference>
<evidence type="ECO:0000313" key="2">
    <source>
        <dbReference type="EMBL" id="MFB9909617.1"/>
    </source>
</evidence>
<dbReference type="EMBL" id="JBHLZU010000037">
    <property type="protein sequence ID" value="MFB9909617.1"/>
    <property type="molecule type" value="Genomic_DNA"/>
</dbReference>
<evidence type="ECO:0000259" key="1">
    <source>
        <dbReference type="Pfam" id="PF14417"/>
    </source>
</evidence>
<feature type="domain" description="MEDS" evidence="1">
    <location>
        <begin position="15"/>
        <end position="160"/>
    </location>
</feature>
<dbReference type="Proteomes" id="UP001589693">
    <property type="component" value="Unassembled WGS sequence"/>
</dbReference>
<comment type="caution">
    <text evidence="2">The sequence shown here is derived from an EMBL/GenBank/DDBJ whole genome shotgun (WGS) entry which is preliminary data.</text>
</comment>
<evidence type="ECO:0000313" key="3">
    <source>
        <dbReference type="Proteomes" id="UP001589693"/>
    </source>
</evidence>
<accession>A0ABV6A8W6</accession>
<dbReference type="RefSeq" id="WP_377862530.1">
    <property type="nucleotide sequence ID" value="NZ_JBHLZU010000037.1"/>
</dbReference>
<keyword evidence="3" id="KW-1185">Reference proteome</keyword>
<dbReference type="Gene3D" id="3.30.565.10">
    <property type="entry name" value="Histidine kinase-like ATPase, C-terminal domain"/>
    <property type="match status" value="1"/>
</dbReference>
<dbReference type="InterPro" id="IPR047718">
    <property type="entry name" value="RsbA-like_anti_sig"/>
</dbReference>
<organism evidence="2 3">
    <name type="scientific">Allokutzneria oryzae</name>
    <dbReference type="NCBI Taxonomy" id="1378989"/>
    <lineage>
        <taxon>Bacteria</taxon>
        <taxon>Bacillati</taxon>
        <taxon>Actinomycetota</taxon>
        <taxon>Actinomycetes</taxon>
        <taxon>Pseudonocardiales</taxon>
        <taxon>Pseudonocardiaceae</taxon>
        <taxon>Allokutzneria</taxon>
    </lineage>
</organism>
<reference evidence="2 3" key="1">
    <citation type="submission" date="2024-09" db="EMBL/GenBank/DDBJ databases">
        <authorList>
            <person name="Sun Q."/>
            <person name="Mori K."/>
        </authorList>
    </citation>
    <scope>NUCLEOTIDE SEQUENCE [LARGE SCALE GENOMIC DNA]</scope>
    <source>
        <strain evidence="2 3">TBRC 7907</strain>
    </source>
</reference>
<dbReference type="InterPro" id="IPR025847">
    <property type="entry name" value="MEDS_domain"/>
</dbReference>
<dbReference type="Pfam" id="PF14417">
    <property type="entry name" value="MEDS"/>
    <property type="match status" value="1"/>
</dbReference>
<dbReference type="InterPro" id="IPR036890">
    <property type="entry name" value="HATPase_C_sf"/>
</dbReference>
<protein>
    <submittedName>
        <fullName evidence="2">Anti-sigma factor RsbA family regulatory protein</fullName>
    </submittedName>
</protein>